<dbReference type="OrthoDB" id="3314917at2"/>
<keyword evidence="2" id="KW-1133">Transmembrane helix</keyword>
<feature type="region of interest" description="Disordered" evidence="1">
    <location>
        <begin position="138"/>
        <end position="183"/>
    </location>
</feature>
<reference evidence="4 5" key="1">
    <citation type="submission" date="2016-10" db="EMBL/GenBank/DDBJ databases">
        <authorList>
            <person name="de Groot N.N."/>
        </authorList>
    </citation>
    <scope>NUCLEOTIDE SEQUENCE [LARGE SCALE GENOMIC DNA]</scope>
    <source>
        <strain evidence="4 5">CGMCC 4.3510</strain>
    </source>
</reference>
<evidence type="ECO:0000256" key="1">
    <source>
        <dbReference type="SAM" id="MobiDB-lite"/>
    </source>
</evidence>
<sequence>MGRPSDWYVLDMDRDPTPGDPTRVKTLSRQLHEFADDVEGALRLVNGMQSEEAILSWAGLSADAFRDEFGSTPKNLTKLHTSYRIAADALEAYWPDLEHAQYQADKALADGRTAHSQLSSAQQQLHGADDWVHTATAKADSYDPAKNPGKDVPPPDSDQVRQATRDAAAAKAQKQHAQQAVGSAQSALDAAKRLAEQARGMREDAARRTVAKLHEASDAGIHNRHWWQKAVHWVADHWDEIVTVCKWIVAILGIVVMIIGGPLAWLVVAAAMVVLADTVMKYIQGKASLWDVLFAALDCIPMTKGITSLGKLAELYKAGGLLKIGAHALGSAKGALKNMATLIRDGGEGLRAITVAFKGGDRLPGGTIPFRDLSPKAKQLVKALQDGHIEIRPGEVNVKHLAELQKFAGVEHAIVQSPTGELRLFRGTDVGSSIPKDLRGKGYKFTVHTHPEDRIPGPPTDIERAQGMRNSMQFDLDNKASKHLEAVVSRDGNVTFFDHNGIRDVPQGEYPPGGPMNDRGYVVRVPHV</sequence>
<feature type="region of interest" description="Disordered" evidence="1">
    <location>
        <begin position="1"/>
        <end position="23"/>
    </location>
</feature>
<keyword evidence="2" id="KW-0472">Membrane</keyword>
<dbReference type="EMBL" id="FONG01000018">
    <property type="protein sequence ID" value="SFF54804.1"/>
    <property type="molecule type" value="Genomic_DNA"/>
</dbReference>
<feature type="domain" description="Putative T7SS secretion signal" evidence="3">
    <location>
        <begin position="19"/>
        <end position="192"/>
    </location>
</feature>
<proteinExistence type="predicted"/>
<name>A0A1I2JJN7_9ACTN</name>
<dbReference type="Proteomes" id="UP000199323">
    <property type="component" value="Unassembled WGS sequence"/>
</dbReference>
<gene>
    <name evidence="4" type="ORF">SAMN05216251_118101</name>
</gene>
<dbReference type="Gene3D" id="1.20.120.330">
    <property type="entry name" value="Nucleotidyltransferases domain 2"/>
    <property type="match status" value="1"/>
</dbReference>
<evidence type="ECO:0000256" key="2">
    <source>
        <dbReference type="SAM" id="Phobius"/>
    </source>
</evidence>
<evidence type="ECO:0000313" key="4">
    <source>
        <dbReference type="EMBL" id="SFF54804.1"/>
    </source>
</evidence>
<keyword evidence="2" id="KW-0812">Transmembrane</keyword>
<keyword evidence="5" id="KW-1185">Reference proteome</keyword>
<organism evidence="4 5">
    <name type="scientific">Actinacidiphila alni</name>
    <dbReference type="NCBI Taxonomy" id="380248"/>
    <lineage>
        <taxon>Bacteria</taxon>
        <taxon>Bacillati</taxon>
        <taxon>Actinomycetota</taxon>
        <taxon>Actinomycetes</taxon>
        <taxon>Kitasatosporales</taxon>
        <taxon>Streptomycetaceae</taxon>
        <taxon>Actinacidiphila</taxon>
    </lineage>
</organism>
<evidence type="ECO:0000313" key="5">
    <source>
        <dbReference type="Proteomes" id="UP000199323"/>
    </source>
</evidence>
<feature type="compositionally biased region" description="Low complexity" evidence="1">
    <location>
        <begin position="160"/>
        <end position="181"/>
    </location>
</feature>
<dbReference type="InterPro" id="IPR049082">
    <property type="entry name" value="T7SS_signal"/>
</dbReference>
<dbReference type="Pfam" id="PF21725">
    <property type="entry name" value="T7SS_signal"/>
    <property type="match status" value="1"/>
</dbReference>
<feature type="transmembrane region" description="Helical" evidence="2">
    <location>
        <begin position="247"/>
        <end position="276"/>
    </location>
</feature>
<dbReference type="STRING" id="380248.SAMN05216251_118101"/>
<dbReference type="AlphaFoldDB" id="A0A1I2JJN7"/>
<evidence type="ECO:0000259" key="3">
    <source>
        <dbReference type="Pfam" id="PF21725"/>
    </source>
</evidence>
<protein>
    <recommendedName>
        <fullName evidence="3">Putative T7SS secretion signal domain-containing protein</fullName>
    </recommendedName>
</protein>
<accession>A0A1I2JJN7</accession>